<name>A0A1F5MG20_9BACT</name>
<feature type="domain" description="Nudix hydrolase" evidence="1">
    <location>
        <begin position="16"/>
        <end position="120"/>
    </location>
</feature>
<comment type="caution">
    <text evidence="2">The sequence shown here is derived from an EMBL/GenBank/DDBJ whole genome shotgun (WGS) entry which is preliminary data.</text>
</comment>
<accession>A0A1F5MG20</accession>
<dbReference type="AlphaFoldDB" id="A0A1F5MG20"/>
<dbReference type="Pfam" id="PF00293">
    <property type="entry name" value="NUDIX"/>
    <property type="match status" value="1"/>
</dbReference>
<sequence length="157" mass="17845">MCYTAAVHKSFYASGFLYSTKLHKILLLKSQKKDSSDFIWSTIGGAGDGGEEPQAAFARIINEQLGLNLKAKNIYPIYDYLIDAKDKMNYVFYTEVKSSKEFSSLEGIFEWVSFHEISKLSFVPHCKQDVIVGERVVNAKWRDDEAKKLPPFSETSL</sequence>
<reference evidence="2 3" key="1">
    <citation type="journal article" date="2016" name="Nat. Commun.">
        <title>Thousands of microbial genomes shed light on interconnected biogeochemical processes in an aquifer system.</title>
        <authorList>
            <person name="Anantharaman K."/>
            <person name="Brown C.T."/>
            <person name="Hug L.A."/>
            <person name="Sharon I."/>
            <person name="Castelle C.J."/>
            <person name="Probst A.J."/>
            <person name="Thomas B.C."/>
            <person name="Singh A."/>
            <person name="Wilkins M.J."/>
            <person name="Karaoz U."/>
            <person name="Brodie E.L."/>
            <person name="Williams K.H."/>
            <person name="Hubbard S.S."/>
            <person name="Banfield J.F."/>
        </authorList>
    </citation>
    <scope>NUCLEOTIDE SEQUENCE [LARGE SCALE GENOMIC DNA]</scope>
</reference>
<dbReference type="EMBL" id="MFDT01000070">
    <property type="protein sequence ID" value="OGE64305.1"/>
    <property type="molecule type" value="Genomic_DNA"/>
</dbReference>
<dbReference type="Proteomes" id="UP000178859">
    <property type="component" value="Unassembled WGS sequence"/>
</dbReference>
<dbReference type="SUPFAM" id="SSF55811">
    <property type="entry name" value="Nudix"/>
    <property type="match status" value="1"/>
</dbReference>
<dbReference type="InterPro" id="IPR000086">
    <property type="entry name" value="NUDIX_hydrolase_dom"/>
</dbReference>
<evidence type="ECO:0000259" key="1">
    <source>
        <dbReference type="Pfam" id="PF00293"/>
    </source>
</evidence>
<gene>
    <name evidence="2" type="ORF">A3I48_03705</name>
</gene>
<organism evidence="2 3">
    <name type="scientific">Candidatus Daviesbacteria bacterium RIFCSPLOWO2_02_FULL_36_7</name>
    <dbReference type="NCBI Taxonomy" id="1797792"/>
    <lineage>
        <taxon>Bacteria</taxon>
        <taxon>Candidatus Daviesiibacteriota</taxon>
    </lineage>
</organism>
<evidence type="ECO:0000313" key="3">
    <source>
        <dbReference type="Proteomes" id="UP000178859"/>
    </source>
</evidence>
<proteinExistence type="predicted"/>
<dbReference type="Gene3D" id="3.90.79.10">
    <property type="entry name" value="Nucleoside Triphosphate Pyrophosphohydrolase"/>
    <property type="match status" value="1"/>
</dbReference>
<dbReference type="InterPro" id="IPR015797">
    <property type="entry name" value="NUDIX_hydrolase-like_dom_sf"/>
</dbReference>
<evidence type="ECO:0000313" key="2">
    <source>
        <dbReference type="EMBL" id="OGE64305.1"/>
    </source>
</evidence>
<protein>
    <recommendedName>
        <fullName evidence="1">Nudix hydrolase domain-containing protein</fullName>
    </recommendedName>
</protein>